<reference evidence="2 3" key="1">
    <citation type="submission" date="2024-10" db="EMBL/GenBank/DDBJ databases">
        <title>The Natural Products Discovery Center: Release of the First 8490 Sequenced Strains for Exploring Actinobacteria Biosynthetic Diversity.</title>
        <authorList>
            <person name="Kalkreuter E."/>
            <person name="Kautsar S.A."/>
            <person name="Yang D."/>
            <person name="Bader C.D."/>
            <person name="Teijaro C.N."/>
            <person name="Fluegel L."/>
            <person name="Davis C.M."/>
            <person name="Simpson J.R."/>
            <person name="Lauterbach L."/>
            <person name="Steele A.D."/>
            <person name="Gui C."/>
            <person name="Meng S."/>
            <person name="Li G."/>
            <person name="Viehrig K."/>
            <person name="Ye F."/>
            <person name="Su P."/>
            <person name="Kiefer A.F."/>
            <person name="Nichols A."/>
            <person name="Cepeda A.J."/>
            <person name="Yan W."/>
            <person name="Fan B."/>
            <person name="Jiang Y."/>
            <person name="Adhikari A."/>
            <person name="Zheng C.-J."/>
            <person name="Schuster L."/>
            <person name="Cowan T.M."/>
            <person name="Smanski M.J."/>
            <person name="Chevrette M.G."/>
            <person name="De Carvalho L.P.S."/>
            <person name="Shen B."/>
        </authorList>
    </citation>
    <scope>NUCLEOTIDE SEQUENCE [LARGE SCALE GENOMIC DNA]</scope>
    <source>
        <strain evidence="2 3">NPDC003040</strain>
    </source>
</reference>
<protein>
    <submittedName>
        <fullName evidence="2">Alpha/beta fold hydrolase</fullName>
    </submittedName>
</protein>
<sequence>MNVTAGLGDSRLVQLPQGPIRIYERGRGQPLVFVQGLFANAAAWRKVVPLLTDSYRCITADWPFGAHHLPMAPQADLTPVGIADTVADVIDHLDLNGVILIGNDGGGMLSQLVITRRPDRIGGLILTPCDAYENFPPPQFDYLCRIARLSGIEPLAARALRNRAVRNACARSRYGFGELSSRPIDADLLNHYFHGMATDRGVLRDSIKFLRAVDNRYTLDAAEQFPTIALPVLIAWASEDDVFPFRHGRQLAEDFPNAQLETIPHSRTWVAEDQPEHLVRLIRQFTDSCGDGTDVRQRPVE</sequence>
<dbReference type="Proteomes" id="UP001601948">
    <property type="component" value="Unassembled WGS sequence"/>
</dbReference>
<accession>A0ABW6QTL5</accession>
<organism evidence="2 3">
    <name type="scientific">Nocardia suismassiliense</name>
    <dbReference type="NCBI Taxonomy" id="2077092"/>
    <lineage>
        <taxon>Bacteria</taxon>
        <taxon>Bacillati</taxon>
        <taxon>Actinomycetota</taxon>
        <taxon>Actinomycetes</taxon>
        <taxon>Mycobacteriales</taxon>
        <taxon>Nocardiaceae</taxon>
        <taxon>Nocardia</taxon>
    </lineage>
</organism>
<evidence type="ECO:0000313" key="2">
    <source>
        <dbReference type="EMBL" id="MFF3224581.1"/>
    </source>
</evidence>
<evidence type="ECO:0000259" key="1">
    <source>
        <dbReference type="Pfam" id="PF00561"/>
    </source>
</evidence>
<dbReference type="Gene3D" id="3.40.50.1820">
    <property type="entry name" value="alpha/beta hydrolase"/>
    <property type="match status" value="1"/>
</dbReference>
<keyword evidence="2" id="KW-0378">Hydrolase</keyword>
<dbReference type="InterPro" id="IPR029058">
    <property type="entry name" value="AB_hydrolase_fold"/>
</dbReference>
<dbReference type="InterPro" id="IPR050266">
    <property type="entry name" value="AB_hydrolase_sf"/>
</dbReference>
<keyword evidence="3" id="KW-1185">Reference proteome</keyword>
<dbReference type="RefSeq" id="WP_387718479.1">
    <property type="nucleotide sequence ID" value="NZ_JBIAPI010000003.1"/>
</dbReference>
<dbReference type="InterPro" id="IPR000073">
    <property type="entry name" value="AB_hydrolase_1"/>
</dbReference>
<feature type="domain" description="AB hydrolase-1" evidence="1">
    <location>
        <begin position="30"/>
        <end position="273"/>
    </location>
</feature>
<name>A0ABW6QTL5_9NOCA</name>
<dbReference type="EMBL" id="JBIAPI010000003">
    <property type="protein sequence ID" value="MFF3224581.1"/>
    <property type="molecule type" value="Genomic_DNA"/>
</dbReference>
<dbReference type="GO" id="GO:0016787">
    <property type="term" value="F:hydrolase activity"/>
    <property type="evidence" value="ECO:0007669"/>
    <property type="project" value="UniProtKB-KW"/>
</dbReference>
<dbReference type="PANTHER" id="PTHR43798">
    <property type="entry name" value="MONOACYLGLYCEROL LIPASE"/>
    <property type="match status" value="1"/>
</dbReference>
<evidence type="ECO:0000313" key="3">
    <source>
        <dbReference type="Proteomes" id="UP001601948"/>
    </source>
</evidence>
<dbReference type="Pfam" id="PF00561">
    <property type="entry name" value="Abhydrolase_1"/>
    <property type="match status" value="1"/>
</dbReference>
<gene>
    <name evidence="2" type="ORF">ACFYV7_17440</name>
</gene>
<proteinExistence type="predicted"/>
<dbReference type="SUPFAM" id="SSF53474">
    <property type="entry name" value="alpha/beta-Hydrolases"/>
    <property type="match status" value="1"/>
</dbReference>
<comment type="caution">
    <text evidence="2">The sequence shown here is derived from an EMBL/GenBank/DDBJ whole genome shotgun (WGS) entry which is preliminary data.</text>
</comment>